<reference evidence="5 6" key="1">
    <citation type="submission" date="2012-06" db="EMBL/GenBank/DDBJ databases">
        <title>The complete genome of Aequorivita sublithincola DSM 14238.</title>
        <authorList>
            <consortium name="US DOE Joint Genome Institute (JGI-PGF)"/>
            <person name="Lucas S."/>
            <person name="Copeland A."/>
            <person name="Lapidus A."/>
            <person name="Goodwin L."/>
            <person name="Pitluck S."/>
            <person name="Peters L."/>
            <person name="Munk A.C.C."/>
            <person name="Kyrpides N."/>
            <person name="Mavromatis K."/>
            <person name="Pagani I."/>
            <person name="Ivanova N."/>
            <person name="Ovchinnikova G."/>
            <person name="Zeytun A."/>
            <person name="Detter J.C."/>
            <person name="Han C."/>
            <person name="Land M."/>
            <person name="Hauser L."/>
            <person name="Markowitz V."/>
            <person name="Cheng J.-F."/>
            <person name="Hugenholtz P."/>
            <person name="Woyke T."/>
            <person name="Wu D."/>
            <person name="Tindall B."/>
            <person name="Faehnrich R."/>
            <person name="Brambilla E."/>
            <person name="Klenk H.-P."/>
            <person name="Eisen J.A."/>
        </authorList>
    </citation>
    <scope>NUCLEOTIDE SEQUENCE [LARGE SCALE GENOMIC DNA]</scope>
    <source>
        <strain evidence="6">DSM 14238 / LMG 21431 / ACAM 643 / 9-3</strain>
    </source>
</reference>
<dbReference type="PANTHER" id="PTHR30097">
    <property type="entry name" value="CATION EFFLUX SYSTEM PROTEIN CUSB"/>
    <property type="match status" value="1"/>
</dbReference>
<sequence>MKISIIYKLAALFLFFGIISCGEKKHTDDHSEEAIETEEHAENEVMLSAQQFEALQMKIDTLSKRPMSGYVEANGELEVPPQNEAIITAVVGANVTSIKVIEGDKVKKGQIVAYLSHPNIVEKQTQYMNAYSNTVFLKKEYERQQKLYDAGVGSGMNFQKAEADYQASISMAKGLEAQLQQLNISTSGVRNGTIYQQVGVRSPIEGSVQSVSVKIGQFVEPQTNMFEIIDTHHVHADLMVFEKDVNRIKEGQTVNFTVQSLPGKQLSAIIYSISQTFEKDPKAVHVHAEIENKEGDLIPGMYIQGRISVENTVPSIAIPEGAIGKDGDKFYVFTVKKEGDAWSFEPVEIFKTSQDGEWVGINFLNSIAPNTQFAYNNAYYLLAEMKKGSAEHSH</sequence>
<dbReference type="eggNOG" id="COG0845">
    <property type="taxonomic scope" value="Bacteria"/>
</dbReference>
<comment type="similarity">
    <text evidence="1">Belongs to the membrane fusion protein (MFP) (TC 8.A.1) family.</text>
</comment>
<dbReference type="AlphaFoldDB" id="I3YRC6"/>
<dbReference type="Pfam" id="PF25954">
    <property type="entry name" value="Beta-barrel_RND_2"/>
    <property type="match status" value="1"/>
</dbReference>
<dbReference type="HOGENOM" id="CLU_018816_13_2_10"/>
<dbReference type="GO" id="GO:0022857">
    <property type="term" value="F:transmembrane transporter activity"/>
    <property type="evidence" value="ECO:0007669"/>
    <property type="project" value="InterPro"/>
</dbReference>
<dbReference type="OrthoDB" id="9814657at2"/>
<gene>
    <name evidence="5" type="ordered locus">Aeqsu_0012</name>
</gene>
<dbReference type="PANTHER" id="PTHR30097:SF4">
    <property type="entry name" value="SLR6042 PROTEIN"/>
    <property type="match status" value="1"/>
</dbReference>
<dbReference type="Gene3D" id="2.40.50.100">
    <property type="match status" value="1"/>
</dbReference>
<evidence type="ECO:0000256" key="1">
    <source>
        <dbReference type="ARBA" id="ARBA00009477"/>
    </source>
</evidence>
<evidence type="ECO:0000313" key="6">
    <source>
        <dbReference type="Proteomes" id="UP000006049"/>
    </source>
</evidence>
<dbReference type="InterPro" id="IPR058792">
    <property type="entry name" value="Beta-barrel_RND_2"/>
</dbReference>
<dbReference type="Pfam" id="PF25973">
    <property type="entry name" value="BSH_CzcB"/>
    <property type="match status" value="1"/>
</dbReference>
<evidence type="ECO:0000256" key="2">
    <source>
        <dbReference type="ARBA" id="ARBA00022448"/>
    </source>
</evidence>
<accession>I3YRC6</accession>
<evidence type="ECO:0000313" key="5">
    <source>
        <dbReference type="EMBL" id="AFL79544.1"/>
    </source>
</evidence>
<dbReference type="InterPro" id="IPR058647">
    <property type="entry name" value="BSH_CzcB-like"/>
</dbReference>
<dbReference type="NCBIfam" id="TIGR01730">
    <property type="entry name" value="RND_mfp"/>
    <property type="match status" value="1"/>
</dbReference>
<dbReference type="GO" id="GO:0060003">
    <property type="term" value="P:copper ion export"/>
    <property type="evidence" value="ECO:0007669"/>
    <property type="project" value="TreeGrafter"/>
</dbReference>
<dbReference type="GO" id="GO:0015679">
    <property type="term" value="P:plasma membrane copper ion transport"/>
    <property type="evidence" value="ECO:0007669"/>
    <property type="project" value="TreeGrafter"/>
</dbReference>
<dbReference type="FunFam" id="2.40.30.170:FF:000010">
    <property type="entry name" value="Efflux RND transporter periplasmic adaptor subunit"/>
    <property type="match status" value="1"/>
</dbReference>
<dbReference type="Gene3D" id="2.40.30.170">
    <property type="match status" value="1"/>
</dbReference>
<dbReference type="STRING" id="746697.Aeqsu_0012"/>
<name>I3YRC6_AEQSU</name>
<evidence type="ECO:0000259" key="4">
    <source>
        <dbReference type="Pfam" id="PF25973"/>
    </source>
</evidence>
<dbReference type="GO" id="GO:0016020">
    <property type="term" value="C:membrane"/>
    <property type="evidence" value="ECO:0007669"/>
    <property type="project" value="InterPro"/>
</dbReference>
<keyword evidence="6" id="KW-1185">Reference proteome</keyword>
<dbReference type="GO" id="GO:0030313">
    <property type="term" value="C:cell envelope"/>
    <property type="evidence" value="ECO:0007669"/>
    <property type="project" value="TreeGrafter"/>
</dbReference>
<protein>
    <submittedName>
        <fullName evidence="5">RND family efflux transporter, MFP subunit</fullName>
    </submittedName>
</protein>
<evidence type="ECO:0000259" key="3">
    <source>
        <dbReference type="Pfam" id="PF25954"/>
    </source>
</evidence>
<dbReference type="PROSITE" id="PS51257">
    <property type="entry name" value="PROKAR_LIPOPROTEIN"/>
    <property type="match status" value="1"/>
</dbReference>
<dbReference type="EMBL" id="CP003280">
    <property type="protein sequence ID" value="AFL79544.1"/>
    <property type="molecule type" value="Genomic_DNA"/>
</dbReference>
<dbReference type="Proteomes" id="UP000006049">
    <property type="component" value="Chromosome"/>
</dbReference>
<organism evidence="5 6">
    <name type="scientific">Aequorivita sublithincola (strain DSM 14238 / LMG 21431 / ACAM 643 / 9-3)</name>
    <dbReference type="NCBI Taxonomy" id="746697"/>
    <lineage>
        <taxon>Bacteria</taxon>
        <taxon>Pseudomonadati</taxon>
        <taxon>Bacteroidota</taxon>
        <taxon>Flavobacteriia</taxon>
        <taxon>Flavobacteriales</taxon>
        <taxon>Flavobacteriaceae</taxon>
        <taxon>Aequorivita</taxon>
    </lineage>
</organism>
<proteinExistence type="inferred from homology"/>
<dbReference type="InterPro" id="IPR051909">
    <property type="entry name" value="MFP_Cation_Efflux"/>
</dbReference>
<dbReference type="InterPro" id="IPR006143">
    <property type="entry name" value="RND_pump_MFP"/>
</dbReference>
<feature type="domain" description="CusB-like beta-barrel" evidence="3">
    <location>
        <begin position="238"/>
        <end position="308"/>
    </location>
</feature>
<keyword evidence="2" id="KW-0813">Transport</keyword>
<dbReference type="PATRIC" id="fig|746697.3.peg.14"/>
<dbReference type="KEGG" id="asl:Aeqsu_0012"/>
<dbReference type="RefSeq" id="WP_014780802.1">
    <property type="nucleotide sequence ID" value="NC_018013.1"/>
</dbReference>
<dbReference type="SUPFAM" id="SSF111369">
    <property type="entry name" value="HlyD-like secretion proteins"/>
    <property type="match status" value="1"/>
</dbReference>
<feature type="domain" description="CzcB-like barrel-sandwich hybrid" evidence="4">
    <location>
        <begin position="85"/>
        <end position="230"/>
    </location>
</feature>